<keyword evidence="1" id="KW-0175">Coiled coil</keyword>
<dbReference type="STRING" id="169427.SAMN05192548_101311"/>
<gene>
    <name evidence="2" type="ORF">SAMN05192548_101311</name>
</gene>
<feature type="coiled-coil region" evidence="1">
    <location>
        <begin position="158"/>
        <end position="213"/>
    </location>
</feature>
<dbReference type="AlphaFoldDB" id="A0A1M6PJE9"/>
<organism evidence="2 3">
    <name type="scientific">Paraburkholderia terricola</name>
    <dbReference type="NCBI Taxonomy" id="169427"/>
    <lineage>
        <taxon>Bacteria</taxon>
        <taxon>Pseudomonadati</taxon>
        <taxon>Pseudomonadota</taxon>
        <taxon>Betaproteobacteria</taxon>
        <taxon>Burkholderiales</taxon>
        <taxon>Burkholderiaceae</taxon>
        <taxon>Paraburkholderia</taxon>
    </lineage>
</organism>
<proteinExistence type="predicted"/>
<reference evidence="2 3" key="1">
    <citation type="submission" date="2016-11" db="EMBL/GenBank/DDBJ databases">
        <authorList>
            <person name="Jaros S."/>
            <person name="Januszkiewicz K."/>
            <person name="Wedrychowicz H."/>
        </authorList>
    </citation>
    <scope>NUCLEOTIDE SEQUENCE [LARGE SCALE GENOMIC DNA]</scope>
    <source>
        <strain evidence="2 3">LMG 20594</strain>
    </source>
</reference>
<dbReference type="EMBL" id="FRAB01000013">
    <property type="protein sequence ID" value="SHK08082.1"/>
    <property type="molecule type" value="Genomic_DNA"/>
</dbReference>
<dbReference type="Pfam" id="PF11180">
    <property type="entry name" value="DUF2968"/>
    <property type="match status" value="1"/>
</dbReference>
<evidence type="ECO:0008006" key="4">
    <source>
        <dbReference type="Google" id="ProtNLM"/>
    </source>
</evidence>
<evidence type="ECO:0000256" key="1">
    <source>
        <dbReference type="SAM" id="Coils"/>
    </source>
</evidence>
<name>A0A1M6PJE9_9BURK</name>
<evidence type="ECO:0000313" key="3">
    <source>
        <dbReference type="Proteomes" id="UP000184395"/>
    </source>
</evidence>
<dbReference type="Proteomes" id="UP000184395">
    <property type="component" value="Unassembled WGS sequence"/>
</dbReference>
<accession>A0A1M6PJE9</accession>
<dbReference type="InterPro" id="IPR021350">
    <property type="entry name" value="DUF2968"/>
</dbReference>
<protein>
    <recommendedName>
        <fullName evidence="4">DUF2968 domain-containing protein</fullName>
    </recommendedName>
</protein>
<dbReference type="KEGG" id="pts:CUJ90_29015"/>
<sequence>MGFVLRNLLNRRSLSTSAAPSRVETSGIENDVPPLEHAAISPDDADDAAAQASETIASLRAVSIVTSQPGVRALQMADVAEVERLAESGALTQLRAFHSFDYSVVLHFHGEGLCYYVALYHDGSLWRVLTAIGLDAAETAFRHLQEQATRLSEGETRRAQLLAQNDNVARMIRESEAQAERLRNDLERDAVETQRVTRKQHQVRKELAQLEAQRVAGQARLNVSLRQVQHLSATNNDGIRHVQSRRDENIKK</sequence>
<evidence type="ECO:0000313" key="2">
    <source>
        <dbReference type="EMBL" id="SHK08082.1"/>
    </source>
</evidence>